<dbReference type="Proteomes" id="UP000554342">
    <property type="component" value="Unassembled WGS sequence"/>
</dbReference>
<dbReference type="PIRSF" id="PIRSF000126">
    <property type="entry name" value="11-beta-HSD1"/>
    <property type="match status" value="1"/>
</dbReference>
<comment type="caution">
    <text evidence="4">The sequence shown here is derived from an EMBL/GenBank/DDBJ whole genome shotgun (WGS) entry which is preliminary data.</text>
</comment>
<proteinExistence type="inferred from homology"/>
<dbReference type="EMBL" id="JACIJI010000003">
    <property type="protein sequence ID" value="MBB5719166.1"/>
    <property type="molecule type" value="Genomic_DNA"/>
</dbReference>
<keyword evidence="2" id="KW-0560">Oxidoreductase</keyword>
<evidence type="ECO:0000313" key="5">
    <source>
        <dbReference type="Proteomes" id="UP000554342"/>
    </source>
</evidence>
<dbReference type="GO" id="GO:0016020">
    <property type="term" value="C:membrane"/>
    <property type="evidence" value="ECO:0007669"/>
    <property type="project" value="TreeGrafter"/>
</dbReference>
<evidence type="ECO:0000313" key="4">
    <source>
        <dbReference type="EMBL" id="MBB5719166.1"/>
    </source>
</evidence>
<dbReference type="RefSeq" id="WP_184003637.1">
    <property type="nucleotide sequence ID" value="NZ_BAABIF010000012.1"/>
</dbReference>
<dbReference type="Pfam" id="PF00106">
    <property type="entry name" value="adh_short"/>
    <property type="match status" value="1"/>
</dbReference>
<dbReference type="Gene3D" id="3.40.50.720">
    <property type="entry name" value="NAD(P)-binding Rossmann-like Domain"/>
    <property type="match status" value="1"/>
</dbReference>
<dbReference type="PANTHER" id="PTHR44196:SF2">
    <property type="entry name" value="SHORT-CHAIN DEHYDROGENASE-RELATED"/>
    <property type="match status" value="1"/>
</dbReference>
<dbReference type="PRINTS" id="PR00080">
    <property type="entry name" value="SDRFAMILY"/>
</dbReference>
<dbReference type="PANTHER" id="PTHR44196">
    <property type="entry name" value="DEHYDROGENASE/REDUCTASE SDR FAMILY MEMBER 7B"/>
    <property type="match status" value="1"/>
</dbReference>
<evidence type="ECO:0000256" key="1">
    <source>
        <dbReference type="ARBA" id="ARBA00006484"/>
    </source>
</evidence>
<comment type="similarity">
    <text evidence="1 3">Belongs to the short-chain dehydrogenases/reductases (SDR) family.</text>
</comment>
<dbReference type="SUPFAM" id="SSF51735">
    <property type="entry name" value="NAD(P)-binding Rossmann-fold domains"/>
    <property type="match status" value="1"/>
</dbReference>
<gene>
    <name evidence="4" type="ORF">FHR23_002104</name>
</gene>
<sequence>MARETALITGASAGLGEGFAEALAARGTDLILTARRVERLEALAERLRAAHGVAVSVFPADLSEAGAVETLMAAIGKQQLSVNLLINNAGFGAAGAFVDQDRAGLARMIDLNCRALMELSHAVLPGMVQMRSGGILNVASTAAFQPGPWMAVYYATKAFVLSFSEALHEEVKGAGVRVSALCPGPTRTEFADVAGMGNTELFNRFGSDAATVVRDGLAALDANAAVRVSGMMNRVMAFSTRLAPRGMLRRTVAKLQQDRN</sequence>
<name>A0A840Z0B2_9SPHN</name>
<organism evidence="4 5">
    <name type="scientific">Stakelama sediminis</name>
    <dbReference type="NCBI Taxonomy" id="463200"/>
    <lineage>
        <taxon>Bacteria</taxon>
        <taxon>Pseudomonadati</taxon>
        <taxon>Pseudomonadota</taxon>
        <taxon>Alphaproteobacteria</taxon>
        <taxon>Sphingomonadales</taxon>
        <taxon>Sphingomonadaceae</taxon>
        <taxon>Stakelama</taxon>
    </lineage>
</organism>
<accession>A0A840Z0B2</accession>
<dbReference type="PRINTS" id="PR00081">
    <property type="entry name" value="GDHRDH"/>
</dbReference>
<evidence type="ECO:0000256" key="3">
    <source>
        <dbReference type="RuleBase" id="RU000363"/>
    </source>
</evidence>
<dbReference type="AlphaFoldDB" id="A0A840Z0B2"/>
<evidence type="ECO:0000256" key="2">
    <source>
        <dbReference type="ARBA" id="ARBA00023002"/>
    </source>
</evidence>
<evidence type="ECO:0008006" key="6">
    <source>
        <dbReference type="Google" id="ProtNLM"/>
    </source>
</evidence>
<dbReference type="InterPro" id="IPR036291">
    <property type="entry name" value="NAD(P)-bd_dom_sf"/>
</dbReference>
<reference evidence="4 5" key="1">
    <citation type="submission" date="2020-08" db="EMBL/GenBank/DDBJ databases">
        <title>Genomic Encyclopedia of Type Strains, Phase IV (KMG-IV): sequencing the most valuable type-strain genomes for metagenomic binning, comparative biology and taxonomic classification.</title>
        <authorList>
            <person name="Goeker M."/>
        </authorList>
    </citation>
    <scope>NUCLEOTIDE SEQUENCE [LARGE SCALE GENOMIC DNA]</scope>
    <source>
        <strain evidence="4 5">DSM 27203</strain>
    </source>
</reference>
<dbReference type="GO" id="GO:0016491">
    <property type="term" value="F:oxidoreductase activity"/>
    <property type="evidence" value="ECO:0007669"/>
    <property type="project" value="UniProtKB-KW"/>
</dbReference>
<protein>
    <recommendedName>
        <fullName evidence="6">SDR family oxidoreductase</fullName>
    </recommendedName>
</protein>
<keyword evidence="5" id="KW-1185">Reference proteome</keyword>
<dbReference type="InterPro" id="IPR002347">
    <property type="entry name" value="SDR_fam"/>
</dbReference>